<dbReference type="AlphaFoldDB" id="A0A1H4GA36"/>
<dbReference type="STRING" id="571932.SAMN05421743_11472"/>
<dbReference type="EMBL" id="FNQR01000014">
    <property type="protein sequence ID" value="SEB05562.1"/>
    <property type="molecule type" value="Genomic_DNA"/>
</dbReference>
<proteinExistence type="predicted"/>
<sequence length="69" mass="7887">MKKIEWFIILLLIGTGLMCLTLSATTMWAAESSGEAYLKTFLQLCLWMGIPLVIVGFVYFVLLKKRKDK</sequence>
<feature type="transmembrane region" description="Helical" evidence="1">
    <location>
        <begin position="7"/>
        <end position="29"/>
    </location>
</feature>
<keyword evidence="3" id="KW-1185">Reference proteome</keyword>
<keyword evidence="1" id="KW-0812">Transmembrane</keyword>
<gene>
    <name evidence="2" type="ORF">SAMN05421743_11472</name>
</gene>
<evidence type="ECO:0000256" key="1">
    <source>
        <dbReference type="SAM" id="Phobius"/>
    </source>
</evidence>
<dbReference type="Proteomes" id="UP000198584">
    <property type="component" value="Unassembled WGS sequence"/>
</dbReference>
<reference evidence="2 3" key="1">
    <citation type="submission" date="2016-10" db="EMBL/GenBank/DDBJ databases">
        <authorList>
            <person name="de Groot N.N."/>
        </authorList>
    </citation>
    <scope>NUCLEOTIDE SEQUENCE [LARGE SCALE GENOMIC DNA]</scope>
    <source>
        <strain evidence="2 3">CCM7597</strain>
    </source>
</reference>
<dbReference type="OrthoDB" id="2643649at2"/>
<evidence type="ECO:0000313" key="2">
    <source>
        <dbReference type="EMBL" id="SEB05562.1"/>
    </source>
</evidence>
<name>A0A1H4GA36_9BACI</name>
<keyword evidence="1" id="KW-1133">Transmembrane helix</keyword>
<protein>
    <submittedName>
        <fullName evidence="2">Uncharacterized protein</fullName>
    </submittedName>
</protein>
<accession>A0A1H4GA36</accession>
<dbReference type="RefSeq" id="WP_093045890.1">
    <property type="nucleotide sequence ID" value="NZ_FNQR01000014.1"/>
</dbReference>
<feature type="transmembrane region" description="Helical" evidence="1">
    <location>
        <begin position="41"/>
        <end position="63"/>
    </location>
</feature>
<keyword evidence="1" id="KW-0472">Membrane</keyword>
<organism evidence="2 3">
    <name type="scientific">Thalassobacillus cyri</name>
    <dbReference type="NCBI Taxonomy" id="571932"/>
    <lineage>
        <taxon>Bacteria</taxon>
        <taxon>Bacillati</taxon>
        <taxon>Bacillota</taxon>
        <taxon>Bacilli</taxon>
        <taxon>Bacillales</taxon>
        <taxon>Bacillaceae</taxon>
        <taxon>Thalassobacillus</taxon>
    </lineage>
</organism>
<evidence type="ECO:0000313" key="3">
    <source>
        <dbReference type="Proteomes" id="UP000198584"/>
    </source>
</evidence>